<dbReference type="VEuPathDB" id="MicrosporidiaDB:CWI36_0094p0040"/>
<evidence type="ECO:0000313" key="1">
    <source>
        <dbReference type="EMBL" id="TBU08829.1"/>
    </source>
</evidence>
<comment type="caution">
    <text evidence="1">The sequence shown here is derived from an EMBL/GenBank/DDBJ whole genome shotgun (WGS) entry which is preliminary data.</text>
</comment>
<evidence type="ECO:0000313" key="2">
    <source>
        <dbReference type="Proteomes" id="UP000291404"/>
    </source>
</evidence>
<dbReference type="AlphaFoldDB" id="A0A4Q9LKM6"/>
<keyword evidence="2" id="KW-1185">Reference proteome</keyword>
<dbReference type="EMBL" id="PITI01000094">
    <property type="protein sequence ID" value="TBU08829.1"/>
    <property type="molecule type" value="Genomic_DNA"/>
</dbReference>
<reference evidence="1 2" key="1">
    <citation type="submission" date="2017-12" db="EMBL/GenBank/DDBJ databases">
        <authorList>
            <person name="Pombert J.-F."/>
            <person name="Haag K.L."/>
            <person name="Ebert D."/>
        </authorList>
    </citation>
    <scope>NUCLEOTIDE SEQUENCE [LARGE SCALE GENOMIC DNA]</scope>
    <source>
        <strain evidence="1">BE-OM-2</strain>
    </source>
</reference>
<proteinExistence type="predicted"/>
<accession>A0A4Q9LKM6</accession>
<name>A0A4Q9LKM6_9MICR</name>
<gene>
    <name evidence="1" type="ORF">CWI36_0094p0040</name>
</gene>
<sequence length="75" mass="8864">MIHLWLGCKERLYFSITELERGLHSVEQAATLNVENSNKTHLALIKCFLKVKYRLEEEVPKKNLEESQFAKLYIK</sequence>
<dbReference type="Proteomes" id="UP000291404">
    <property type="component" value="Unassembled WGS sequence"/>
</dbReference>
<protein>
    <submittedName>
        <fullName evidence="1">Uncharacterized protein</fullName>
    </submittedName>
</protein>
<organism evidence="1 2">
    <name type="scientific">Hamiltosporidium magnivora</name>
    <dbReference type="NCBI Taxonomy" id="148818"/>
    <lineage>
        <taxon>Eukaryota</taxon>
        <taxon>Fungi</taxon>
        <taxon>Fungi incertae sedis</taxon>
        <taxon>Microsporidia</taxon>
        <taxon>Dubosqiidae</taxon>
        <taxon>Hamiltosporidium</taxon>
    </lineage>
</organism>